<dbReference type="eggNOG" id="ENOG5032TAJ">
    <property type="taxonomic scope" value="Bacteria"/>
</dbReference>
<dbReference type="Proteomes" id="UP000027822">
    <property type="component" value="Unassembled WGS sequence"/>
</dbReference>
<protein>
    <recommendedName>
        <fullName evidence="1">Cyclic-phosphate processing Receiver domain-containing protein</fullName>
    </recommendedName>
</protein>
<name>A0A073JZ53_9BACI</name>
<evidence type="ECO:0000259" key="1">
    <source>
        <dbReference type="Pfam" id="PF20274"/>
    </source>
</evidence>
<gene>
    <name evidence="2" type="ORF">BAMA_18080</name>
</gene>
<organism evidence="2 3">
    <name type="scientific">Bacillus manliponensis</name>
    <dbReference type="NCBI Taxonomy" id="574376"/>
    <lineage>
        <taxon>Bacteria</taxon>
        <taxon>Bacillati</taxon>
        <taxon>Bacillota</taxon>
        <taxon>Bacilli</taxon>
        <taxon>Bacillales</taxon>
        <taxon>Bacillaceae</taxon>
        <taxon>Bacillus</taxon>
        <taxon>Bacillus cereus group</taxon>
    </lineage>
</organism>
<dbReference type="Pfam" id="PF20274">
    <property type="entry name" value="cREC_REC"/>
    <property type="match status" value="1"/>
</dbReference>
<accession>A0A073JZ53</accession>
<dbReference type="OrthoDB" id="2614698at2"/>
<dbReference type="STRING" id="574376.BAMA_18080"/>
<dbReference type="AlphaFoldDB" id="A0A073JZ53"/>
<dbReference type="EMBL" id="JOTN01000004">
    <property type="protein sequence ID" value="KEK20339.1"/>
    <property type="molecule type" value="Genomic_DNA"/>
</dbReference>
<dbReference type="InterPro" id="IPR046909">
    <property type="entry name" value="cREC_REC"/>
</dbReference>
<evidence type="ECO:0000313" key="2">
    <source>
        <dbReference type="EMBL" id="KEK20339.1"/>
    </source>
</evidence>
<dbReference type="RefSeq" id="WP_034637813.1">
    <property type="nucleotide sequence ID" value="NZ_CBCSJC010000004.1"/>
</dbReference>
<comment type="caution">
    <text evidence="2">The sequence shown here is derived from an EMBL/GenBank/DDBJ whole genome shotgun (WGS) entry which is preliminary data.</text>
</comment>
<feature type="domain" description="Cyclic-phosphate processing Receiver" evidence="1">
    <location>
        <begin position="1"/>
        <end position="83"/>
    </location>
</feature>
<sequence length="99" mass="11603">MNIYMDDQRPIPYGFTGAPCVEEALQLVRNHAVHILSLDYNMGWRRRNGLDFVEMFCKEGLYAHEIHIHTDDPIGRRYMLERLLQAKRDGEIDVGTKIK</sequence>
<keyword evidence="3" id="KW-1185">Reference proteome</keyword>
<evidence type="ECO:0000313" key="3">
    <source>
        <dbReference type="Proteomes" id="UP000027822"/>
    </source>
</evidence>
<reference evidence="2 3" key="1">
    <citation type="submission" date="2014-06" db="EMBL/GenBank/DDBJ databases">
        <title>Draft genome sequence of Bacillus manliponensis JCM 15802 (MCCC 1A00708).</title>
        <authorList>
            <person name="Lai Q."/>
            <person name="Liu Y."/>
            <person name="Shao Z."/>
        </authorList>
    </citation>
    <scope>NUCLEOTIDE SEQUENCE [LARGE SCALE GENOMIC DNA]</scope>
    <source>
        <strain evidence="2 3">JCM 15802</strain>
    </source>
</reference>
<proteinExistence type="predicted"/>